<name>A0A0A9G3A8_ARUDO</name>
<protein>
    <submittedName>
        <fullName evidence="1">Uncharacterized protein</fullName>
    </submittedName>
</protein>
<reference evidence="1" key="2">
    <citation type="journal article" date="2015" name="Data Brief">
        <title>Shoot transcriptome of the giant reed, Arundo donax.</title>
        <authorList>
            <person name="Barrero R.A."/>
            <person name="Guerrero F.D."/>
            <person name="Moolhuijzen P."/>
            <person name="Goolsby J.A."/>
            <person name="Tidwell J."/>
            <person name="Bellgard S.E."/>
            <person name="Bellgard M.I."/>
        </authorList>
    </citation>
    <scope>NUCLEOTIDE SEQUENCE</scope>
    <source>
        <tissue evidence="1">Shoot tissue taken approximately 20 cm above the soil surface</tissue>
    </source>
</reference>
<organism evidence="1">
    <name type="scientific">Arundo donax</name>
    <name type="common">Giant reed</name>
    <name type="synonym">Donax arundinaceus</name>
    <dbReference type="NCBI Taxonomy" id="35708"/>
    <lineage>
        <taxon>Eukaryota</taxon>
        <taxon>Viridiplantae</taxon>
        <taxon>Streptophyta</taxon>
        <taxon>Embryophyta</taxon>
        <taxon>Tracheophyta</taxon>
        <taxon>Spermatophyta</taxon>
        <taxon>Magnoliopsida</taxon>
        <taxon>Liliopsida</taxon>
        <taxon>Poales</taxon>
        <taxon>Poaceae</taxon>
        <taxon>PACMAD clade</taxon>
        <taxon>Arundinoideae</taxon>
        <taxon>Arundineae</taxon>
        <taxon>Arundo</taxon>
    </lineage>
</organism>
<accession>A0A0A9G3A8</accession>
<sequence>MHVHVYAFSFTKLEKVHFTPLNYLHCLFNPPNKILAQFTPPNNLV</sequence>
<dbReference type="EMBL" id="GBRH01180865">
    <property type="protein sequence ID" value="JAE17031.1"/>
    <property type="molecule type" value="Transcribed_RNA"/>
</dbReference>
<evidence type="ECO:0000313" key="1">
    <source>
        <dbReference type="EMBL" id="JAE17031.1"/>
    </source>
</evidence>
<reference evidence="1" key="1">
    <citation type="submission" date="2014-09" db="EMBL/GenBank/DDBJ databases">
        <authorList>
            <person name="Magalhaes I.L.F."/>
            <person name="Oliveira U."/>
            <person name="Santos F.R."/>
            <person name="Vidigal T.H.D.A."/>
            <person name="Brescovit A.D."/>
            <person name="Santos A.J."/>
        </authorList>
    </citation>
    <scope>NUCLEOTIDE SEQUENCE</scope>
    <source>
        <tissue evidence="1">Shoot tissue taken approximately 20 cm above the soil surface</tissue>
    </source>
</reference>
<dbReference type="AlphaFoldDB" id="A0A0A9G3A8"/>
<proteinExistence type="predicted"/>